<dbReference type="InterPro" id="IPR003099">
    <property type="entry name" value="Prephen_DH"/>
</dbReference>
<protein>
    <submittedName>
        <fullName evidence="3">Prephenate dehydrogenase</fullName>
    </submittedName>
</protein>
<dbReference type="InterPro" id="IPR046825">
    <property type="entry name" value="PDH_C"/>
</dbReference>
<dbReference type="SUPFAM" id="SSF51735">
    <property type="entry name" value="NAD(P)-binding Rossmann-fold domains"/>
    <property type="match status" value="1"/>
</dbReference>
<dbReference type="GO" id="GO:0004665">
    <property type="term" value="F:prephenate dehydrogenase (NADP+) activity"/>
    <property type="evidence" value="ECO:0007669"/>
    <property type="project" value="InterPro"/>
</dbReference>
<dbReference type="RefSeq" id="WP_200683544.1">
    <property type="nucleotide sequence ID" value="NZ_JAEPRQ010000001.1"/>
</dbReference>
<dbReference type="InterPro" id="IPR046826">
    <property type="entry name" value="PDH_N"/>
</dbReference>
<dbReference type="Proteomes" id="UP000640485">
    <property type="component" value="Unassembled WGS sequence"/>
</dbReference>
<dbReference type="InterPro" id="IPR036291">
    <property type="entry name" value="NAD(P)-bd_dom_sf"/>
</dbReference>
<evidence type="ECO:0000313" key="3">
    <source>
        <dbReference type="EMBL" id="MBK4214804.1"/>
    </source>
</evidence>
<organism evidence="3 4">
    <name type="scientific">Paracoccus caeni</name>
    <dbReference type="NCBI Taxonomy" id="657651"/>
    <lineage>
        <taxon>Bacteria</taxon>
        <taxon>Pseudomonadati</taxon>
        <taxon>Pseudomonadota</taxon>
        <taxon>Alphaproteobacteria</taxon>
        <taxon>Rhodobacterales</taxon>
        <taxon>Paracoccaceae</taxon>
        <taxon>Paracoccus</taxon>
    </lineage>
</organism>
<dbReference type="Pfam" id="PF02153">
    <property type="entry name" value="PDH_N"/>
    <property type="match status" value="1"/>
</dbReference>
<dbReference type="SUPFAM" id="SSF48179">
    <property type="entry name" value="6-phosphogluconate dehydrogenase C-terminal domain-like"/>
    <property type="match status" value="1"/>
</dbReference>
<dbReference type="Gene3D" id="3.40.50.720">
    <property type="entry name" value="NAD(P)-binding Rossmann-like Domain"/>
    <property type="match status" value="1"/>
</dbReference>
<keyword evidence="1" id="KW-0560">Oxidoreductase</keyword>
<dbReference type="AlphaFoldDB" id="A0A934SGK4"/>
<dbReference type="GO" id="GO:0008977">
    <property type="term" value="F:prephenate dehydrogenase (NAD+) activity"/>
    <property type="evidence" value="ECO:0007669"/>
    <property type="project" value="InterPro"/>
</dbReference>
<name>A0A934SGK4_9RHOB</name>
<gene>
    <name evidence="3" type="ORF">JJJ17_02570</name>
</gene>
<dbReference type="EMBL" id="JAEPRQ010000001">
    <property type="protein sequence ID" value="MBK4214804.1"/>
    <property type="molecule type" value="Genomic_DNA"/>
</dbReference>
<evidence type="ECO:0000256" key="1">
    <source>
        <dbReference type="ARBA" id="ARBA00023002"/>
    </source>
</evidence>
<evidence type="ECO:0000259" key="2">
    <source>
        <dbReference type="PROSITE" id="PS51176"/>
    </source>
</evidence>
<dbReference type="PANTHER" id="PTHR21363:SF0">
    <property type="entry name" value="PREPHENATE DEHYDROGENASE [NADP(+)]"/>
    <property type="match status" value="1"/>
</dbReference>
<dbReference type="PANTHER" id="PTHR21363">
    <property type="entry name" value="PREPHENATE DEHYDROGENASE"/>
    <property type="match status" value="1"/>
</dbReference>
<dbReference type="GO" id="GO:0070403">
    <property type="term" value="F:NAD+ binding"/>
    <property type="evidence" value="ECO:0007669"/>
    <property type="project" value="InterPro"/>
</dbReference>
<dbReference type="Gene3D" id="1.10.3660.10">
    <property type="entry name" value="6-phosphogluconate dehydrogenase C-terminal like domain"/>
    <property type="match status" value="1"/>
</dbReference>
<evidence type="ECO:0000313" key="4">
    <source>
        <dbReference type="Proteomes" id="UP000640485"/>
    </source>
</evidence>
<accession>A0A934SGK4</accession>
<dbReference type="InterPro" id="IPR008927">
    <property type="entry name" value="6-PGluconate_DH-like_C_sf"/>
</dbReference>
<dbReference type="Pfam" id="PF20463">
    <property type="entry name" value="PDH_C"/>
    <property type="match status" value="1"/>
</dbReference>
<feature type="domain" description="Prephenate/arogenate dehydrogenase" evidence="2">
    <location>
        <begin position="3"/>
        <end position="233"/>
    </location>
</feature>
<dbReference type="InterPro" id="IPR050812">
    <property type="entry name" value="Preph/Arog_dehydrog"/>
</dbReference>
<dbReference type="GO" id="GO:0006571">
    <property type="term" value="P:tyrosine biosynthetic process"/>
    <property type="evidence" value="ECO:0007669"/>
    <property type="project" value="InterPro"/>
</dbReference>
<keyword evidence="4" id="KW-1185">Reference proteome</keyword>
<proteinExistence type="predicted"/>
<sequence>MSPKIAIIGFGAFGQLAARHLRKVAEVCICDPSIRSNDLKQVDLPKAARCATVILAVPLSRLEEVLHQIAPHLRPGALVIDTCSVKIRPARLMLDILPAHVDLLATHPLFGPQSAADGVSGHRIVWCPLRGRGHLRAAVRARRAGLRIIQATPEQHDRDMAVVQGLTHLIAQSLSRLGPMPERMATSSFGHLLRSVGMVHADSPELLRTILTENPFAADVRARFLQAASEIAA</sequence>
<comment type="caution">
    <text evidence="3">The sequence shown here is derived from an EMBL/GenBank/DDBJ whole genome shotgun (WGS) entry which is preliminary data.</text>
</comment>
<dbReference type="PROSITE" id="PS51176">
    <property type="entry name" value="PDH_ADH"/>
    <property type="match status" value="1"/>
</dbReference>
<reference evidence="3" key="1">
    <citation type="submission" date="2021-01" db="EMBL/GenBank/DDBJ databases">
        <title>Paracoccus amoyensis sp. nov., isolated from the surface seawater along the coast of Xiamen Island, China.</title>
        <authorList>
            <person name="Lyu L."/>
        </authorList>
    </citation>
    <scope>NUCLEOTIDE SEQUENCE</scope>
    <source>
        <strain evidence="3">MJ17</strain>
    </source>
</reference>